<organism evidence="1 2">
    <name type="scientific">Melia azedarach</name>
    <name type="common">Chinaberry tree</name>
    <dbReference type="NCBI Taxonomy" id="155640"/>
    <lineage>
        <taxon>Eukaryota</taxon>
        <taxon>Viridiplantae</taxon>
        <taxon>Streptophyta</taxon>
        <taxon>Embryophyta</taxon>
        <taxon>Tracheophyta</taxon>
        <taxon>Spermatophyta</taxon>
        <taxon>Magnoliopsida</taxon>
        <taxon>eudicotyledons</taxon>
        <taxon>Gunneridae</taxon>
        <taxon>Pentapetalae</taxon>
        <taxon>rosids</taxon>
        <taxon>malvids</taxon>
        <taxon>Sapindales</taxon>
        <taxon>Meliaceae</taxon>
        <taxon>Melia</taxon>
    </lineage>
</organism>
<sequence>MQLVMVTVSSTLKTKKADHFPAVVTMLSKCKKLSEILGKLTKRQQRIFKQSYLGHFLDLQFLSFSGNLVHKILLHEVEIDGDEQEMWFLIRETPMRFSRIKFALITGFTFGPYPEVSVDSHRLQDLYFGLKPAPNLDDIDSAFYALDFTSIDDMDAVKITLYYALERVVIGRAGRYLADLWLMGLVDNLDEFNKYSWASVCWRYTYRSLSRALRGQVGHYRVKLAEAKAKGKSYSSTYNLDGFPVAFQIWIYEVLPTVGRQFARCTNQRLPRMLRWMAATKNIRDGMLRTHVLSPSTPLIVRQQIDPTEEERMQPYYSQVVRFLGVDEGEYGGTIFMDDQTPAEIPSPPVEAADMSPPIIPDTAETFTPIPPADVDQTGTTFPTLDRPKKRPRPRRPSRHTEYREELFGDDPDDRAADTHADPPLQSHDVLSRLDMLRVDLQVFSARHDTSLQQVLDSLYTLIQQIRGIVLPDDRRDGHVDAHRSTSAHVTDLPHLDDQARFRHVYRRTTSRRPAYANPIRQQLGGLVRSWPQYGPGSQMSPLRPVPDALFGQFLRWIATPGAYIEGETGRLTPSWINGVFKAGRWLDDGHISEYIAMLSHRQLVCREIVPQHWTVASPHLYTALQVTYTGYLSGALAEGTFYPNLDIESFVMGRHCRLHRDWVQVDVVYLPLSLGGDHWVACEIHFRRREITVYDSLPSAHGDADIDSAMQPLCIYIPYLLHQTGFYRYRTDVTERLTPFTFIRPRQGIPQQRSDSGDCGIFTCMFIQYLGLGRPFDFGPEDGVHMRTRVAVDLWAGQLL</sequence>
<keyword evidence="2" id="KW-1185">Reference proteome</keyword>
<protein>
    <submittedName>
        <fullName evidence="1">Phospholipase-like protein</fullName>
    </submittedName>
</protein>
<gene>
    <name evidence="1" type="ORF">OWV82_015300</name>
</gene>
<evidence type="ECO:0000313" key="1">
    <source>
        <dbReference type="EMBL" id="KAJ4713172.1"/>
    </source>
</evidence>
<evidence type="ECO:0000313" key="2">
    <source>
        <dbReference type="Proteomes" id="UP001164539"/>
    </source>
</evidence>
<dbReference type="Proteomes" id="UP001164539">
    <property type="component" value="Chromosome 8"/>
</dbReference>
<name>A0ACC1XQM6_MELAZ</name>
<reference evidence="1 2" key="1">
    <citation type="journal article" date="2023" name="Science">
        <title>Complex scaffold remodeling in plant triterpene biosynthesis.</title>
        <authorList>
            <person name="De La Pena R."/>
            <person name="Hodgson H."/>
            <person name="Liu J.C."/>
            <person name="Stephenson M.J."/>
            <person name="Martin A.C."/>
            <person name="Owen C."/>
            <person name="Harkess A."/>
            <person name="Leebens-Mack J."/>
            <person name="Jimenez L.E."/>
            <person name="Osbourn A."/>
            <person name="Sattely E.S."/>
        </authorList>
    </citation>
    <scope>NUCLEOTIDE SEQUENCE [LARGE SCALE GENOMIC DNA]</scope>
    <source>
        <strain evidence="2">cv. JPN11</strain>
        <tissue evidence="1">Leaf</tissue>
    </source>
</reference>
<accession>A0ACC1XQM6</accession>
<proteinExistence type="predicted"/>
<comment type="caution">
    <text evidence="1">The sequence shown here is derived from an EMBL/GenBank/DDBJ whole genome shotgun (WGS) entry which is preliminary data.</text>
</comment>
<dbReference type="EMBL" id="CM051401">
    <property type="protein sequence ID" value="KAJ4713172.1"/>
    <property type="molecule type" value="Genomic_DNA"/>
</dbReference>